<organism evidence="3 4">
    <name type="scientific">Dimargaris cristalligena</name>
    <dbReference type="NCBI Taxonomy" id="215637"/>
    <lineage>
        <taxon>Eukaryota</taxon>
        <taxon>Fungi</taxon>
        <taxon>Fungi incertae sedis</taxon>
        <taxon>Zoopagomycota</taxon>
        <taxon>Kickxellomycotina</taxon>
        <taxon>Dimargaritomycetes</taxon>
        <taxon>Dimargaritales</taxon>
        <taxon>Dimargaritaceae</taxon>
        <taxon>Dimargaris</taxon>
    </lineage>
</organism>
<dbReference type="EMBL" id="ML002217">
    <property type="protein sequence ID" value="RKP40254.1"/>
    <property type="molecule type" value="Genomic_DNA"/>
</dbReference>
<dbReference type="InterPro" id="IPR043129">
    <property type="entry name" value="ATPase_NBD"/>
</dbReference>
<reference evidence="4" key="1">
    <citation type="journal article" date="2018" name="Nat. Microbiol.">
        <title>Leveraging single-cell genomics to expand the fungal tree of life.</title>
        <authorList>
            <person name="Ahrendt S.R."/>
            <person name="Quandt C.A."/>
            <person name="Ciobanu D."/>
            <person name="Clum A."/>
            <person name="Salamov A."/>
            <person name="Andreopoulos B."/>
            <person name="Cheng J.F."/>
            <person name="Woyke T."/>
            <person name="Pelin A."/>
            <person name="Henrissat B."/>
            <person name="Reynolds N.K."/>
            <person name="Benny G.L."/>
            <person name="Smith M.E."/>
            <person name="James T.Y."/>
            <person name="Grigoriev I.V."/>
        </authorList>
    </citation>
    <scope>NUCLEOTIDE SEQUENCE [LARGE SCALE GENOMIC DNA]</scope>
    <source>
        <strain evidence="4">RSA 468</strain>
    </source>
</reference>
<dbReference type="Gene3D" id="3.90.640.10">
    <property type="entry name" value="Actin, Chain A, domain 4"/>
    <property type="match status" value="1"/>
</dbReference>
<evidence type="ECO:0000256" key="2">
    <source>
        <dbReference type="SAM" id="MobiDB-lite"/>
    </source>
</evidence>
<evidence type="ECO:0000313" key="4">
    <source>
        <dbReference type="Proteomes" id="UP000268162"/>
    </source>
</evidence>
<dbReference type="AlphaFoldDB" id="A0A4Q0A2E9"/>
<dbReference type="STRING" id="215637.A0A4Q0A2E9"/>
<dbReference type="PANTHER" id="PTHR11937">
    <property type="entry name" value="ACTIN"/>
    <property type="match status" value="1"/>
</dbReference>
<feature type="region of interest" description="Disordered" evidence="2">
    <location>
        <begin position="1"/>
        <end position="58"/>
    </location>
</feature>
<dbReference type="Pfam" id="PF00022">
    <property type="entry name" value="Actin"/>
    <property type="match status" value="1"/>
</dbReference>
<protein>
    <submittedName>
        <fullName evidence="3">Actin-domain-containing protein</fullName>
    </submittedName>
</protein>
<evidence type="ECO:0000313" key="3">
    <source>
        <dbReference type="EMBL" id="RKP40254.1"/>
    </source>
</evidence>
<dbReference type="SMART" id="SM00268">
    <property type="entry name" value="ACTIN"/>
    <property type="match status" value="1"/>
</dbReference>
<comment type="similarity">
    <text evidence="1">Belongs to the actin family.</text>
</comment>
<dbReference type="InterPro" id="IPR004000">
    <property type="entry name" value="Actin"/>
</dbReference>
<feature type="compositionally biased region" description="Gly residues" evidence="2">
    <location>
        <begin position="38"/>
        <end position="58"/>
    </location>
</feature>
<dbReference type="Gene3D" id="3.30.420.40">
    <property type="match status" value="2"/>
</dbReference>
<keyword evidence="4" id="KW-1185">Reference proteome</keyword>
<evidence type="ECO:0000256" key="1">
    <source>
        <dbReference type="RuleBase" id="RU000487"/>
    </source>
</evidence>
<sequence>MSSSSSSSYSRLSATPGLGRTPTSAADLSARFAQQLGTGSGSGSSSGSGSVAGGSGVGGGLSSSATTTGLGVTGLIKRYSVYGTEDRVVLDLGSHSLKCGFSGEAQPRAPGLYSLDLHAAPPQQLRDHVIYHLHRMFTQALMTDAKLRKVLICDSPLCPLPLKKLVADILFNHFQVPAVLYFPAPTLALLSTGTTTGLVVDCGHLEAAVLPVYDAHPLIHHIRTTPVAGAALGKHLRALLLEHATLLSDSSSATNAGATGASSSSSSDLLNSWLSPGVVEDIQCRLLFASPEMTTTTDVDYPLPAPDPTSPLSTTITSSDPSALPQRTIRHLRIPGWIRERAAEIWFQGDPDQDIESIPATMLNVLLKVPLDLRHLMASTCLLTGSAASLPNFTHRLHIELRSLITSHPKYKPALIHLTDRFEFQDAKTNGLTFPRGNRTWIGGTLLD</sequence>
<dbReference type="SUPFAM" id="SSF53067">
    <property type="entry name" value="Actin-like ATPase domain"/>
    <property type="match status" value="2"/>
</dbReference>
<feature type="compositionally biased region" description="Low complexity" evidence="2">
    <location>
        <begin position="1"/>
        <end position="13"/>
    </location>
</feature>
<name>A0A4Q0A2E9_9FUNG</name>
<accession>A0A4Q0A2E9</accession>
<dbReference type="CDD" id="cd10207">
    <property type="entry name" value="ASKHA_NBD_Arp10"/>
    <property type="match status" value="1"/>
</dbReference>
<proteinExistence type="inferred from homology"/>
<gene>
    <name evidence="3" type="ORF">BJ085DRAFT_21908</name>
</gene>
<dbReference type="Proteomes" id="UP000268162">
    <property type="component" value="Unassembled WGS sequence"/>
</dbReference>